<feature type="disulfide bond" evidence="1">
    <location>
        <begin position="124"/>
        <end position="133"/>
    </location>
</feature>
<name>A0A914YCU3_9BILA</name>
<reference evidence="4" key="1">
    <citation type="submission" date="2022-11" db="UniProtKB">
        <authorList>
            <consortium name="WormBaseParasite"/>
        </authorList>
    </citation>
    <scope>IDENTIFICATION</scope>
</reference>
<dbReference type="PROSITE" id="PS50026">
    <property type="entry name" value="EGF_3"/>
    <property type="match status" value="1"/>
</dbReference>
<dbReference type="Proteomes" id="UP000887577">
    <property type="component" value="Unplaced"/>
</dbReference>
<keyword evidence="3" id="KW-1185">Reference proteome</keyword>
<dbReference type="PANTHER" id="PTHR47324">
    <property type="entry name" value="PROTEIN IRG-7-RELATED"/>
    <property type="match status" value="1"/>
</dbReference>
<dbReference type="AlphaFoldDB" id="A0A914YCU3"/>
<dbReference type="Gene3D" id="2.10.25.10">
    <property type="entry name" value="Laminin"/>
    <property type="match status" value="1"/>
</dbReference>
<evidence type="ECO:0000313" key="3">
    <source>
        <dbReference type="Proteomes" id="UP000887577"/>
    </source>
</evidence>
<sequence length="245" mass="27551">MVQLQGKSESGDADKIPLLTFQALLSSSELENRDAFINIWESKDTSDFLLFSVAPTSSEIHESENKLHDFHAKYSQKSPGECLNNGFMLPNLTCVCPPYFTQSDCSQMTCLNSGIQATSFRCSCPPGYIGRYCEQMGCMAAFDSEFNFKKRSFVIVLNIIRDASFMITTVQSKINSLLQDRAGYYNNFILSTYYMNSKLSNYFSYTTITTNFTVFQNQLSSVYANKDGENKKQPTLSAINSALTK</sequence>
<evidence type="ECO:0000256" key="1">
    <source>
        <dbReference type="PROSITE-ProRule" id="PRU00076"/>
    </source>
</evidence>
<dbReference type="WBParaSite" id="PSU_v2.g18054.t1">
    <property type="protein sequence ID" value="PSU_v2.g18054.t1"/>
    <property type="gene ID" value="PSU_v2.g18054"/>
</dbReference>
<dbReference type="InterPro" id="IPR000742">
    <property type="entry name" value="EGF"/>
</dbReference>
<organism evidence="3 4">
    <name type="scientific">Panagrolaimus superbus</name>
    <dbReference type="NCBI Taxonomy" id="310955"/>
    <lineage>
        <taxon>Eukaryota</taxon>
        <taxon>Metazoa</taxon>
        <taxon>Ecdysozoa</taxon>
        <taxon>Nematoda</taxon>
        <taxon>Chromadorea</taxon>
        <taxon>Rhabditida</taxon>
        <taxon>Tylenchina</taxon>
        <taxon>Panagrolaimomorpha</taxon>
        <taxon>Panagrolaimoidea</taxon>
        <taxon>Panagrolaimidae</taxon>
        <taxon>Panagrolaimus</taxon>
    </lineage>
</organism>
<dbReference type="SMART" id="SM00181">
    <property type="entry name" value="EGF"/>
    <property type="match status" value="1"/>
</dbReference>
<dbReference type="InterPro" id="IPR053295">
    <property type="entry name" value="Innate_immunity_reg"/>
</dbReference>
<comment type="caution">
    <text evidence="1">Lacks conserved residue(s) required for the propagation of feature annotation.</text>
</comment>
<proteinExistence type="predicted"/>
<evidence type="ECO:0000259" key="2">
    <source>
        <dbReference type="PROSITE" id="PS50026"/>
    </source>
</evidence>
<accession>A0A914YCU3</accession>
<protein>
    <submittedName>
        <fullName evidence="4">EGF-like domain-containing protein</fullName>
    </submittedName>
</protein>
<dbReference type="CDD" id="cd00054">
    <property type="entry name" value="EGF_CA"/>
    <property type="match status" value="1"/>
</dbReference>
<dbReference type="PANTHER" id="PTHR47324:SF3">
    <property type="entry name" value="EGF-LIKE DOMAIN-CONTAINING PROTEIN"/>
    <property type="match status" value="1"/>
</dbReference>
<dbReference type="PROSITE" id="PS00022">
    <property type="entry name" value="EGF_1"/>
    <property type="match status" value="1"/>
</dbReference>
<keyword evidence="1" id="KW-1015">Disulfide bond</keyword>
<keyword evidence="1" id="KW-0245">EGF-like domain</keyword>
<feature type="domain" description="EGF-like" evidence="2">
    <location>
        <begin position="101"/>
        <end position="134"/>
    </location>
</feature>
<dbReference type="PROSITE" id="PS01186">
    <property type="entry name" value="EGF_2"/>
    <property type="match status" value="1"/>
</dbReference>
<evidence type="ECO:0000313" key="4">
    <source>
        <dbReference type="WBParaSite" id="PSU_v2.g18054.t1"/>
    </source>
</evidence>